<feature type="coiled-coil region" evidence="1">
    <location>
        <begin position="170"/>
        <end position="233"/>
    </location>
</feature>
<feature type="region of interest" description="Disordered" evidence="2">
    <location>
        <begin position="1"/>
        <end position="161"/>
    </location>
</feature>
<keyword evidence="1" id="KW-0175">Coiled coil</keyword>
<feature type="compositionally biased region" description="Low complexity" evidence="2">
    <location>
        <begin position="98"/>
        <end position="121"/>
    </location>
</feature>
<evidence type="ECO:0000256" key="1">
    <source>
        <dbReference type="SAM" id="Coils"/>
    </source>
</evidence>
<reference evidence="3" key="1">
    <citation type="journal article" date="2020" name="Stud. Mycol.">
        <title>101 Dothideomycetes genomes: a test case for predicting lifestyles and emergence of pathogens.</title>
        <authorList>
            <person name="Haridas S."/>
            <person name="Albert R."/>
            <person name="Binder M."/>
            <person name="Bloem J."/>
            <person name="Labutti K."/>
            <person name="Salamov A."/>
            <person name="Andreopoulos B."/>
            <person name="Baker S."/>
            <person name="Barry K."/>
            <person name="Bills G."/>
            <person name="Bluhm B."/>
            <person name="Cannon C."/>
            <person name="Castanera R."/>
            <person name="Culley D."/>
            <person name="Daum C."/>
            <person name="Ezra D."/>
            <person name="Gonzalez J."/>
            <person name="Henrissat B."/>
            <person name="Kuo A."/>
            <person name="Liang C."/>
            <person name="Lipzen A."/>
            <person name="Lutzoni F."/>
            <person name="Magnuson J."/>
            <person name="Mondo S."/>
            <person name="Nolan M."/>
            <person name="Ohm R."/>
            <person name="Pangilinan J."/>
            <person name="Park H.-J."/>
            <person name="Ramirez L."/>
            <person name="Alfaro M."/>
            <person name="Sun H."/>
            <person name="Tritt A."/>
            <person name="Yoshinaga Y."/>
            <person name="Zwiers L.-H."/>
            <person name="Turgeon B."/>
            <person name="Goodwin S."/>
            <person name="Spatafora J."/>
            <person name="Crous P."/>
            <person name="Grigoriev I."/>
        </authorList>
    </citation>
    <scope>NUCLEOTIDE SEQUENCE</scope>
    <source>
        <strain evidence="3">CBS 130266</strain>
    </source>
</reference>
<dbReference type="AlphaFoldDB" id="A0A9P4TS22"/>
<organism evidence="3 4">
    <name type="scientific">Tothia fuscella</name>
    <dbReference type="NCBI Taxonomy" id="1048955"/>
    <lineage>
        <taxon>Eukaryota</taxon>
        <taxon>Fungi</taxon>
        <taxon>Dikarya</taxon>
        <taxon>Ascomycota</taxon>
        <taxon>Pezizomycotina</taxon>
        <taxon>Dothideomycetes</taxon>
        <taxon>Pleosporomycetidae</taxon>
        <taxon>Venturiales</taxon>
        <taxon>Cylindrosympodiaceae</taxon>
        <taxon>Tothia</taxon>
    </lineage>
</organism>
<name>A0A9P4TS22_9PEZI</name>
<dbReference type="OrthoDB" id="3825435at2759"/>
<evidence type="ECO:0000256" key="2">
    <source>
        <dbReference type="SAM" id="MobiDB-lite"/>
    </source>
</evidence>
<proteinExistence type="predicted"/>
<feature type="compositionally biased region" description="Low complexity" evidence="2">
    <location>
        <begin position="9"/>
        <end position="30"/>
    </location>
</feature>
<feature type="compositionally biased region" description="Basic residues" evidence="2">
    <location>
        <begin position="31"/>
        <end position="47"/>
    </location>
</feature>
<keyword evidence="4" id="KW-1185">Reference proteome</keyword>
<sequence>MARPRKSARIATNAAKAAAAPARATTVATRPKPKSKPKSKPGRKRKASSSEPEDNAPRKKVRPDNADSDDDNDDALETANAEEPIGGNAGDNGHEAENGGANNTGDVDINAANGNGNGNNPNDDEPNHISDPHPAGNRPIAPNTDGIAPLWPQSAHKQTTEAQQATNERLEQIEVNQADLKLSVTTLQNQANITTIDRARPPPWLQDFQTALNENLRKSIKELQTSVTAIKELAPALDLDQLQHAIQKEQDPLKDLIAKSQERTHDNFQKIFQELASTQTSIKDLLSRRSNTEIPGANASRFPEIIIEEEQPKLNLPGLAHPGNEILVKTIVNDSVAIFAQLSEYWQLQRALDRRAYFRIDDLQNMPYGAVNMAITSVTEALTATPGSNKQFALITQKAIEASKTESTPDAIVARPGKKLIFAWGLKDRDLLDEQCPLFGLDENKQEPRNTWLVSLENFVGSNGQLWPRLKFYDAQRAREVPEDGQPDRITRVINNIEWLPAGKKLIVKPKDVDVAQIPLQDAKYAGLHTILNGWAVAMNLEAELNQHFTVDSKFYSDALVIVNLALAGYMDCPTIYSFLYSSKYINNVDPKIKNPKNPVSVFGKTISFRDMKEYDWRLLLVRDGLDGTALQKLHEITRRTKFIHREEQYQEKDSRILQIEVKAVRENLMGRGYFVQDVSDGLLHKFVALLKRRNVGKEKYKEQLKPRKGLLGQNDTVPVGEGAQGSGKGAQRSGKSADLRIGTRFLVTPVVLWSYDPQKMPLADRDGQEHEPIEPLEPYVPKERHDWNPEDAPESHWDFADDVIQIDVLTAAEMYCPLILKPGEPPIPCGGTSFVVGRLPHDTTVMLTNRHNCGVIALDDVSDLALIAVIQRFPTQVDMSPREKPDLGELLYGVGYPGSKPCVCRAWVRVGDDSDEGCKTPFREAGPHITVGSLQMSIGASGTALLDWHGECVGVFYRAGLGPQGQPGYRHQLEPSTAVIKFYMRFLEKMKERAKGKKIGERDIYTGTCVDYVEDFFGGLDENYVIDEQELAKGRTRCLAREGKELGGTGDVPEKASEGGEKKEVEVEETLEQNVSKIWRCFHEHNAG</sequence>
<comment type="caution">
    <text evidence="3">The sequence shown here is derived from an EMBL/GenBank/DDBJ whole genome shotgun (WGS) entry which is preliminary data.</text>
</comment>
<accession>A0A9P4TS22</accession>
<feature type="compositionally biased region" description="Acidic residues" evidence="2">
    <location>
        <begin position="66"/>
        <end position="76"/>
    </location>
</feature>
<dbReference type="Proteomes" id="UP000800235">
    <property type="component" value="Unassembled WGS sequence"/>
</dbReference>
<dbReference type="SUPFAM" id="SSF50494">
    <property type="entry name" value="Trypsin-like serine proteases"/>
    <property type="match status" value="1"/>
</dbReference>
<protein>
    <submittedName>
        <fullName evidence="3">Uncharacterized protein</fullName>
    </submittedName>
</protein>
<evidence type="ECO:0000313" key="4">
    <source>
        <dbReference type="Proteomes" id="UP000800235"/>
    </source>
</evidence>
<feature type="region of interest" description="Disordered" evidence="2">
    <location>
        <begin position="1045"/>
        <end position="1068"/>
    </location>
</feature>
<feature type="compositionally biased region" description="Basic and acidic residues" evidence="2">
    <location>
        <begin position="1053"/>
        <end position="1066"/>
    </location>
</feature>
<gene>
    <name evidence="3" type="ORF">EJ08DRAFT_683782</name>
</gene>
<dbReference type="EMBL" id="MU007125">
    <property type="protein sequence ID" value="KAF2418745.1"/>
    <property type="molecule type" value="Genomic_DNA"/>
</dbReference>
<feature type="region of interest" description="Disordered" evidence="2">
    <location>
        <begin position="702"/>
        <end position="737"/>
    </location>
</feature>
<evidence type="ECO:0000313" key="3">
    <source>
        <dbReference type="EMBL" id="KAF2418745.1"/>
    </source>
</evidence>
<dbReference type="InterPro" id="IPR009003">
    <property type="entry name" value="Peptidase_S1_PA"/>
</dbReference>